<dbReference type="SUPFAM" id="SSF53335">
    <property type="entry name" value="S-adenosyl-L-methionine-dependent methyltransferases"/>
    <property type="match status" value="1"/>
</dbReference>
<dbReference type="RefSeq" id="WP_169419190.1">
    <property type="nucleotide sequence ID" value="NZ_JABBFX010000001.1"/>
</dbReference>
<proteinExistence type="predicted"/>
<dbReference type="GO" id="GO:0008168">
    <property type="term" value="F:methyltransferase activity"/>
    <property type="evidence" value="ECO:0007669"/>
    <property type="project" value="UniProtKB-KW"/>
</dbReference>
<evidence type="ECO:0000259" key="1">
    <source>
        <dbReference type="Pfam" id="PF05050"/>
    </source>
</evidence>
<dbReference type="GO" id="GO:0032259">
    <property type="term" value="P:methylation"/>
    <property type="evidence" value="ECO:0007669"/>
    <property type="project" value="UniProtKB-KW"/>
</dbReference>
<evidence type="ECO:0000313" key="2">
    <source>
        <dbReference type="EMBL" id="NML45102.1"/>
    </source>
</evidence>
<dbReference type="PANTHER" id="PTHR34203:SF15">
    <property type="entry name" value="SLL1173 PROTEIN"/>
    <property type="match status" value="1"/>
</dbReference>
<dbReference type="InterPro" id="IPR006342">
    <property type="entry name" value="FkbM_mtfrase"/>
</dbReference>
<evidence type="ECO:0000313" key="3">
    <source>
        <dbReference type="Proteomes" id="UP000541185"/>
    </source>
</evidence>
<dbReference type="NCBIfam" id="TIGR01444">
    <property type="entry name" value="fkbM_fam"/>
    <property type="match status" value="1"/>
</dbReference>
<dbReference type="InterPro" id="IPR052514">
    <property type="entry name" value="SAM-dependent_MTase"/>
</dbReference>
<reference evidence="2 3" key="1">
    <citation type="submission" date="2020-04" db="EMBL/GenBank/DDBJ databases">
        <title>Ramlibacter sp. G-1-2-2 isolated from soil.</title>
        <authorList>
            <person name="Dahal R.H."/>
        </authorList>
    </citation>
    <scope>NUCLEOTIDE SEQUENCE [LARGE SCALE GENOMIC DNA]</scope>
    <source>
        <strain evidence="2 3">G-1-2-2</strain>
    </source>
</reference>
<keyword evidence="3" id="KW-1185">Reference proteome</keyword>
<dbReference type="Pfam" id="PF05050">
    <property type="entry name" value="Methyltransf_21"/>
    <property type="match status" value="1"/>
</dbReference>
<dbReference type="AlphaFoldDB" id="A0A848H5K4"/>
<keyword evidence="2" id="KW-0489">Methyltransferase</keyword>
<keyword evidence="2" id="KW-0808">Transferase</keyword>
<accession>A0A848H5K4</accession>
<comment type="caution">
    <text evidence="2">The sequence shown here is derived from an EMBL/GenBank/DDBJ whole genome shotgun (WGS) entry which is preliminary data.</text>
</comment>
<dbReference type="Proteomes" id="UP000541185">
    <property type="component" value="Unassembled WGS sequence"/>
</dbReference>
<dbReference type="Gene3D" id="3.40.50.150">
    <property type="entry name" value="Vaccinia Virus protein VP39"/>
    <property type="match status" value="1"/>
</dbReference>
<dbReference type="EMBL" id="JABBFX010000001">
    <property type="protein sequence ID" value="NML45102.1"/>
    <property type="molecule type" value="Genomic_DNA"/>
</dbReference>
<dbReference type="InterPro" id="IPR029063">
    <property type="entry name" value="SAM-dependent_MTases_sf"/>
</dbReference>
<protein>
    <submittedName>
        <fullName evidence="2">FkbM family methyltransferase</fullName>
    </submittedName>
</protein>
<name>A0A848H5K4_9BURK</name>
<feature type="domain" description="Methyltransferase FkbM" evidence="1">
    <location>
        <begin position="22"/>
        <end position="172"/>
    </location>
</feature>
<sequence>MYHDPDFAVLAHILPPAPVVIDVGGNIGQSIVSIKAARPQALISSFEPNPALIPQLRQTAQRFEDVRVFETGLGAARTAMTFHIPVVGGVRYLEECTMRLESLQEPWVVERFARRGGQPSFETFTAAVVPGDELALQPDLIKVDVEGVESEVVAGFRETIARHAPILLVENGDWTRLAPIIQSLGYSPWMANERYDGLVPFSGARTNTFYLKDR</sequence>
<dbReference type="PANTHER" id="PTHR34203">
    <property type="entry name" value="METHYLTRANSFERASE, FKBM FAMILY PROTEIN"/>
    <property type="match status" value="1"/>
</dbReference>
<gene>
    <name evidence="2" type="ORF">HHL11_15190</name>
</gene>
<organism evidence="2 3">
    <name type="scientific">Ramlibacter agri</name>
    <dbReference type="NCBI Taxonomy" id="2728837"/>
    <lineage>
        <taxon>Bacteria</taxon>
        <taxon>Pseudomonadati</taxon>
        <taxon>Pseudomonadota</taxon>
        <taxon>Betaproteobacteria</taxon>
        <taxon>Burkholderiales</taxon>
        <taxon>Comamonadaceae</taxon>
        <taxon>Ramlibacter</taxon>
    </lineage>
</organism>